<evidence type="ECO:0000313" key="4">
    <source>
        <dbReference type="Proteomes" id="UP000004465"/>
    </source>
</evidence>
<dbReference type="HOGENOM" id="CLU_004744_4_1_9"/>
<dbReference type="Gene3D" id="2.60.40.10">
    <property type="entry name" value="Immunoglobulins"/>
    <property type="match status" value="1"/>
</dbReference>
<protein>
    <submittedName>
        <fullName evidence="3">Pullulanase, type I</fullName>
    </submittedName>
</protein>
<dbReference type="CDD" id="cd11341">
    <property type="entry name" value="AmyAc_Pullulanase_LD-like"/>
    <property type="match status" value="1"/>
</dbReference>
<dbReference type="InterPro" id="IPR014756">
    <property type="entry name" value="Ig_E-set"/>
</dbReference>
<dbReference type="STRING" id="883111.HMPREF9706_01624"/>
<dbReference type="InterPro" id="IPR013783">
    <property type="entry name" value="Ig-like_fold"/>
</dbReference>
<dbReference type="PATRIC" id="fig|883111.3.peg.1644"/>
<dbReference type="SUPFAM" id="SSF51445">
    <property type="entry name" value="(Trans)glycosidases"/>
    <property type="match status" value="1"/>
</dbReference>
<gene>
    <name evidence="3" type="ORF">HMPREF9706_01624</name>
</gene>
<comment type="similarity">
    <text evidence="1">Belongs to the glycosyl hydrolase 13 family.</text>
</comment>
<name>K1LFZ9_9LACT</name>
<dbReference type="NCBIfam" id="TIGR02104">
    <property type="entry name" value="pulA_typeI"/>
    <property type="match status" value="1"/>
</dbReference>
<evidence type="ECO:0000313" key="3">
    <source>
        <dbReference type="EMBL" id="EKB53546.1"/>
    </source>
</evidence>
<dbReference type="SUPFAM" id="SSF81296">
    <property type="entry name" value="E set domains"/>
    <property type="match status" value="1"/>
</dbReference>
<organism evidence="3 4">
    <name type="scientific">Facklamia hominis CCUG 36813</name>
    <dbReference type="NCBI Taxonomy" id="883111"/>
    <lineage>
        <taxon>Bacteria</taxon>
        <taxon>Bacillati</taxon>
        <taxon>Bacillota</taxon>
        <taxon>Bacilli</taxon>
        <taxon>Lactobacillales</taxon>
        <taxon>Aerococcaceae</taxon>
        <taxon>Facklamia</taxon>
    </lineage>
</organism>
<feature type="domain" description="Glycosyl hydrolase family 13 catalytic" evidence="2">
    <location>
        <begin position="150"/>
        <end position="520"/>
    </location>
</feature>
<comment type="caution">
    <text evidence="3">The sequence shown here is derived from an EMBL/GenBank/DDBJ whole genome shotgun (WGS) entry which is preliminary data.</text>
</comment>
<dbReference type="Gene3D" id="3.20.20.80">
    <property type="entry name" value="Glycosidases"/>
    <property type="match status" value="1"/>
</dbReference>
<dbReference type="Pfam" id="PF02922">
    <property type="entry name" value="CBM_48"/>
    <property type="match status" value="1"/>
</dbReference>
<evidence type="ECO:0000256" key="1">
    <source>
        <dbReference type="ARBA" id="ARBA00008061"/>
    </source>
</evidence>
<dbReference type="GO" id="GO:0004553">
    <property type="term" value="F:hydrolase activity, hydrolyzing O-glycosyl compounds"/>
    <property type="evidence" value="ECO:0007669"/>
    <property type="project" value="InterPro"/>
</dbReference>
<dbReference type="InterPro" id="IPR011840">
    <property type="entry name" value="PulA_typeI"/>
</dbReference>
<dbReference type="RefSeq" id="WP_006908932.1">
    <property type="nucleotide sequence ID" value="NZ_JH932292.1"/>
</dbReference>
<dbReference type="GO" id="GO:0005975">
    <property type="term" value="P:carbohydrate metabolic process"/>
    <property type="evidence" value="ECO:0007669"/>
    <property type="project" value="InterPro"/>
</dbReference>
<accession>K1LFZ9</accession>
<dbReference type="SMART" id="SM00642">
    <property type="entry name" value="Aamy"/>
    <property type="match status" value="1"/>
</dbReference>
<evidence type="ECO:0000259" key="2">
    <source>
        <dbReference type="SMART" id="SM00642"/>
    </source>
</evidence>
<dbReference type="OrthoDB" id="9761875at2"/>
<keyword evidence="4" id="KW-1185">Reference proteome</keyword>
<sequence>MAYRERLDLGAHYQVDQTCFSLWAPKAKACQLIIYAKDSDQVADRISMTKDRDSGVFSLTLKGDCHGYIYRYALYNGRDWISTMDPYAKAATVNGQRAVVVDFSRTNPDHWGKEEPLPALASHEILIYELSVRDFTQDPASGVKNGGYYLGLAQSGGRSPQGMATGLNYLAELGISHVQLMPVFDFQTIDESQRPRKSYNWGYDPQNYNLPEGSLASDPFDPICRIRELKALIQALHQKGLRVIMDVVYNHVYRWEDHPFHLTAPGYFFRFDLSGQLANGSWVGNETASEREKMRQYMIDSLRFWVEEYHIDGFRFDLMGLHDLATMRLIRQELTKIKPDIFLLGEGWKMSQVLPPAYAATLENAGQLPGYAFFNDQFRKVVRGQDEDLKHKGFINGGAELSKAMGQKLLGQLEGISLASPLQLIQYSEVHDSYTLFDRLKEADPSASLEQIKRQQALALALGVLGQGIPFIHAGQEFMRSKTGYRDSYNLPDAINQVDWQLADCHQDLIQYVKDLIRLRKAFPLLGQASFDQIERTAQLLLAQDGLVGIEYQAEDTRIMLFFNGTSQDKAYRLISGSYRVLLQGMSLAYSSEAPWQDLDQIQLPAYSATVIQGCFKG</sequence>
<dbReference type="Proteomes" id="UP000004465">
    <property type="component" value="Unassembled WGS sequence"/>
</dbReference>
<dbReference type="InterPro" id="IPR017853">
    <property type="entry name" value="GH"/>
</dbReference>
<reference evidence="3 4" key="1">
    <citation type="submission" date="2012-07" db="EMBL/GenBank/DDBJ databases">
        <title>The Genome Sequence of Facklamia hominis CCUG 36813.</title>
        <authorList>
            <consortium name="The Broad Institute Genome Sequencing Platform"/>
            <person name="Earl A."/>
            <person name="Ward D."/>
            <person name="Feldgarden M."/>
            <person name="Gevers D."/>
            <person name="Huys G."/>
            <person name="Walker B."/>
            <person name="Young S.K."/>
            <person name="Zeng Q."/>
            <person name="Gargeya S."/>
            <person name="Fitzgerald M."/>
            <person name="Haas B."/>
            <person name="Abouelleil A."/>
            <person name="Alvarado L."/>
            <person name="Arachchi H.M."/>
            <person name="Berlin A.M."/>
            <person name="Chapman S.B."/>
            <person name="Goldberg J."/>
            <person name="Griggs A."/>
            <person name="Gujja S."/>
            <person name="Hansen M."/>
            <person name="Howarth C."/>
            <person name="Imamovic A."/>
            <person name="Larimer J."/>
            <person name="McCowen C."/>
            <person name="Montmayeur A."/>
            <person name="Murphy C."/>
            <person name="Neiman D."/>
            <person name="Pearson M."/>
            <person name="Priest M."/>
            <person name="Roberts A."/>
            <person name="Saif S."/>
            <person name="Shea T."/>
            <person name="Sisk P."/>
            <person name="Sykes S."/>
            <person name="Wortman J."/>
            <person name="Nusbaum C."/>
            <person name="Birren B."/>
        </authorList>
    </citation>
    <scope>NUCLEOTIDE SEQUENCE [LARGE SCALE GENOMIC DNA]</scope>
    <source>
        <strain evidence="3 4">CCUG 36813</strain>
    </source>
</reference>
<dbReference type="AlphaFoldDB" id="K1LFZ9"/>
<dbReference type="InterPro" id="IPR006047">
    <property type="entry name" value="GH13_cat_dom"/>
</dbReference>
<dbReference type="EMBL" id="AGZD01000012">
    <property type="protein sequence ID" value="EKB53546.1"/>
    <property type="molecule type" value="Genomic_DNA"/>
</dbReference>
<proteinExistence type="inferred from homology"/>
<dbReference type="Pfam" id="PF00128">
    <property type="entry name" value="Alpha-amylase"/>
    <property type="match status" value="1"/>
</dbReference>
<dbReference type="InterPro" id="IPR004193">
    <property type="entry name" value="Glyco_hydro_13_N"/>
</dbReference>
<dbReference type="PANTHER" id="PTHR43002">
    <property type="entry name" value="GLYCOGEN DEBRANCHING ENZYME"/>
    <property type="match status" value="1"/>
</dbReference>
<dbReference type="CDD" id="cd02860">
    <property type="entry name" value="E_set_Pullulanase"/>
    <property type="match status" value="1"/>
</dbReference>